<feature type="non-terminal residue" evidence="1">
    <location>
        <position position="38"/>
    </location>
</feature>
<evidence type="ECO:0000313" key="2">
    <source>
        <dbReference type="Proteomes" id="UP000663823"/>
    </source>
</evidence>
<dbReference type="InterPro" id="IPR036188">
    <property type="entry name" value="FAD/NAD-bd_sf"/>
</dbReference>
<organism evidence="1 2">
    <name type="scientific">Rotaria sordida</name>
    <dbReference type="NCBI Taxonomy" id="392033"/>
    <lineage>
        <taxon>Eukaryota</taxon>
        <taxon>Metazoa</taxon>
        <taxon>Spiralia</taxon>
        <taxon>Gnathifera</taxon>
        <taxon>Rotifera</taxon>
        <taxon>Eurotatoria</taxon>
        <taxon>Bdelloidea</taxon>
        <taxon>Philodinida</taxon>
        <taxon>Philodinidae</taxon>
        <taxon>Rotaria</taxon>
    </lineage>
</organism>
<name>A0A820HLZ0_9BILA</name>
<gene>
    <name evidence="1" type="ORF">OTI717_LOCUS41963</name>
</gene>
<comment type="caution">
    <text evidence="1">The sequence shown here is derived from an EMBL/GenBank/DDBJ whole genome shotgun (WGS) entry which is preliminary data.</text>
</comment>
<dbReference type="Gene3D" id="3.50.50.60">
    <property type="entry name" value="FAD/NAD(P)-binding domain"/>
    <property type="match status" value="1"/>
</dbReference>
<evidence type="ECO:0000313" key="1">
    <source>
        <dbReference type="EMBL" id="CAF4298216.1"/>
    </source>
</evidence>
<dbReference type="Proteomes" id="UP000663823">
    <property type="component" value="Unassembled WGS sequence"/>
</dbReference>
<accession>A0A820HLZ0</accession>
<dbReference type="SUPFAM" id="SSF51905">
    <property type="entry name" value="FAD/NAD(P)-binding domain"/>
    <property type="match status" value="1"/>
</dbReference>
<dbReference type="EMBL" id="CAJOAX010046207">
    <property type="protein sequence ID" value="CAF4298216.1"/>
    <property type="molecule type" value="Genomic_DNA"/>
</dbReference>
<proteinExistence type="predicted"/>
<reference evidence="1" key="1">
    <citation type="submission" date="2021-02" db="EMBL/GenBank/DDBJ databases">
        <authorList>
            <person name="Nowell W R."/>
        </authorList>
    </citation>
    <scope>NUCLEOTIDE SEQUENCE</scope>
</reference>
<sequence length="38" mass="3986">MTNSSQKYVAIIGAGVSGLISAVNMYKVGIQPIVFEQA</sequence>
<dbReference type="AlphaFoldDB" id="A0A820HLZ0"/>
<protein>
    <submittedName>
        <fullName evidence="1">Uncharacterized protein</fullName>
    </submittedName>
</protein>